<evidence type="ECO:0000256" key="8">
    <source>
        <dbReference type="ARBA" id="ARBA00023170"/>
    </source>
</evidence>
<feature type="transmembrane region" description="Helical" evidence="10">
    <location>
        <begin position="82"/>
        <end position="99"/>
    </location>
</feature>
<dbReference type="KEGG" id="tnl:113500634"/>
<evidence type="ECO:0000256" key="10">
    <source>
        <dbReference type="RuleBase" id="RU351113"/>
    </source>
</evidence>
<dbReference type="AlphaFoldDB" id="A0A7E5WAQ9"/>
<sequence>MALVKNLWRKLTHTKALDQSCGKFETVFFESVYRVAYLTGLSTSDHDVPYLLYSNAVKLSIVLLICGEVWFGFTETSSLDEVAASINATVIQFIAVYRYRNMMEHKAFYKEMATSMNSPYFDISTEKRRKLIDYWSQMNETYLKLLLGLGNCTLAAWFIFPLVDEVEYNLIVGIRLPFYYKTPELYPLAYIIVVIAFMYISHFVMVTDLIMQTHLMHLLCQFSVLSDCFENLVTDCRPGFEDVPQNNLVDDPKFAAVYLKRLGELVQQHKRILSYTMKMRSTLSGPMLGQLAASFTLICFVGYQATTTIAESIAKCLMSFLFLGYNVFELYIICRWCEEITNESQKVGEAIYCSGWECGLAKLPGVKSTIVYVMARANKPLYFTAGGMYNLTLTSYTTLVKTSYSALTVLLRFRHD</sequence>
<feature type="transmembrane region" description="Helical" evidence="10">
    <location>
        <begin position="50"/>
        <end position="70"/>
    </location>
</feature>
<dbReference type="InParanoid" id="A0A7E5WAQ9"/>
<gene>
    <name evidence="12" type="primary">LOC113500634</name>
</gene>
<feature type="transmembrane region" description="Helical" evidence="10">
    <location>
        <begin position="287"/>
        <end position="306"/>
    </location>
</feature>
<evidence type="ECO:0000256" key="5">
    <source>
        <dbReference type="ARBA" id="ARBA00022725"/>
    </source>
</evidence>
<evidence type="ECO:0000256" key="4">
    <source>
        <dbReference type="ARBA" id="ARBA00022692"/>
    </source>
</evidence>
<feature type="transmembrane region" description="Helical" evidence="10">
    <location>
        <begin position="142"/>
        <end position="160"/>
    </location>
</feature>
<evidence type="ECO:0000256" key="3">
    <source>
        <dbReference type="ARBA" id="ARBA00022606"/>
    </source>
</evidence>
<dbReference type="RefSeq" id="XP_026737286.1">
    <property type="nucleotide sequence ID" value="XM_026881485.1"/>
</dbReference>
<dbReference type="GO" id="GO:0005886">
    <property type="term" value="C:plasma membrane"/>
    <property type="evidence" value="ECO:0007669"/>
    <property type="project" value="UniProtKB-SubCell"/>
</dbReference>
<evidence type="ECO:0000256" key="2">
    <source>
        <dbReference type="ARBA" id="ARBA00022475"/>
    </source>
</evidence>
<evidence type="ECO:0000256" key="9">
    <source>
        <dbReference type="ARBA" id="ARBA00023224"/>
    </source>
</evidence>
<evidence type="ECO:0000313" key="11">
    <source>
        <dbReference type="Proteomes" id="UP000322000"/>
    </source>
</evidence>
<dbReference type="GO" id="GO:0004984">
    <property type="term" value="F:olfactory receptor activity"/>
    <property type="evidence" value="ECO:0007669"/>
    <property type="project" value="InterPro"/>
</dbReference>
<comment type="subcellular location">
    <subcellularLocation>
        <location evidence="1 10">Cell membrane</location>
        <topology evidence="1 10">Multi-pass membrane protein</topology>
    </subcellularLocation>
</comment>
<comment type="similarity">
    <text evidence="10">Belongs to the insect chemoreceptor superfamily. Heteromeric odorant receptor channel (TC 1.A.69) family.</text>
</comment>
<keyword evidence="4 10" id="KW-0812">Transmembrane</keyword>
<dbReference type="PANTHER" id="PTHR21137:SF35">
    <property type="entry name" value="ODORANT RECEPTOR 19A-RELATED"/>
    <property type="match status" value="1"/>
</dbReference>
<dbReference type="GeneID" id="113500634"/>
<keyword evidence="7 10" id="KW-0472">Membrane</keyword>
<feature type="transmembrane region" description="Helical" evidence="10">
    <location>
        <begin position="185"/>
        <end position="206"/>
    </location>
</feature>
<accession>A0A7E5WAQ9</accession>
<dbReference type="InterPro" id="IPR004117">
    <property type="entry name" value="7tm6_olfct_rcpt"/>
</dbReference>
<dbReference type="Proteomes" id="UP000322000">
    <property type="component" value="Chromosome 14"/>
</dbReference>
<proteinExistence type="inferred from homology"/>
<dbReference type="GO" id="GO:0007165">
    <property type="term" value="P:signal transduction"/>
    <property type="evidence" value="ECO:0007669"/>
    <property type="project" value="UniProtKB-KW"/>
</dbReference>
<keyword evidence="5 10" id="KW-0552">Olfaction</keyword>
<protein>
    <recommendedName>
        <fullName evidence="10">Odorant receptor</fullName>
    </recommendedName>
</protein>
<evidence type="ECO:0000313" key="12">
    <source>
        <dbReference type="RefSeq" id="XP_026737286.1"/>
    </source>
</evidence>
<comment type="caution">
    <text evidence="10">Lacks conserved residue(s) required for the propagation of feature annotation.</text>
</comment>
<keyword evidence="3 10" id="KW-0716">Sensory transduction</keyword>
<keyword evidence="9 10" id="KW-0807">Transducer</keyword>
<dbReference type="Pfam" id="PF02949">
    <property type="entry name" value="7tm_6"/>
    <property type="match status" value="1"/>
</dbReference>
<organism evidence="11 12">
    <name type="scientific">Trichoplusia ni</name>
    <name type="common">Cabbage looper</name>
    <dbReference type="NCBI Taxonomy" id="7111"/>
    <lineage>
        <taxon>Eukaryota</taxon>
        <taxon>Metazoa</taxon>
        <taxon>Ecdysozoa</taxon>
        <taxon>Arthropoda</taxon>
        <taxon>Hexapoda</taxon>
        <taxon>Insecta</taxon>
        <taxon>Pterygota</taxon>
        <taxon>Neoptera</taxon>
        <taxon>Endopterygota</taxon>
        <taxon>Lepidoptera</taxon>
        <taxon>Glossata</taxon>
        <taxon>Ditrysia</taxon>
        <taxon>Noctuoidea</taxon>
        <taxon>Noctuidae</taxon>
        <taxon>Plusiinae</taxon>
        <taxon>Trichoplusia</taxon>
    </lineage>
</organism>
<dbReference type="GO" id="GO:0005549">
    <property type="term" value="F:odorant binding"/>
    <property type="evidence" value="ECO:0007669"/>
    <property type="project" value="InterPro"/>
</dbReference>
<dbReference type="OrthoDB" id="7539170at2759"/>
<reference evidence="12" key="1">
    <citation type="submission" date="2025-08" db="UniProtKB">
        <authorList>
            <consortium name="RefSeq"/>
        </authorList>
    </citation>
    <scope>IDENTIFICATION</scope>
</reference>
<keyword evidence="6 10" id="KW-1133">Transmembrane helix</keyword>
<keyword evidence="2" id="KW-1003">Cell membrane</keyword>
<evidence type="ECO:0000256" key="7">
    <source>
        <dbReference type="ARBA" id="ARBA00023136"/>
    </source>
</evidence>
<keyword evidence="8 10" id="KW-0675">Receptor</keyword>
<name>A0A7E5WAQ9_TRINI</name>
<keyword evidence="11" id="KW-1185">Reference proteome</keyword>
<evidence type="ECO:0000256" key="6">
    <source>
        <dbReference type="ARBA" id="ARBA00022989"/>
    </source>
</evidence>
<dbReference type="PANTHER" id="PTHR21137">
    <property type="entry name" value="ODORANT RECEPTOR"/>
    <property type="match status" value="1"/>
</dbReference>
<evidence type="ECO:0000256" key="1">
    <source>
        <dbReference type="ARBA" id="ARBA00004651"/>
    </source>
</evidence>